<evidence type="ECO:0000256" key="2">
    <source>
        <dbReference type="SAM" id="MobiDB-lite"/>
    </source>
</evidence>
<dbReference type="AlphaFoldDB" id="A0A0X3NXN0"/>
<reference evidence="3" key="1">
    <citation type="submission" date="2016-01" db="EMBL/GenBank/DDBJ databases">
        <title>Reference transcriptome for the parasite Schistocephalus solidus: insights into the molecular evolution of parasitism.</title>
        <authorList>
            <person name="Hebert F.O."/>
            <person name="Grambauer S."/>
            <person name="Barber I."/>
            <person name="Landry C.R."/>
            <person name="Aubin-Horth N."/>
        </authorList>
    </citation>
    <scope>NUCLEOTIDE SEQUENCE</scope>
</reference>
<dbReference type="SUPFAM" id="SSF90257">
    <property type="entry name" value="Myosin rod fragments"/>
    <property type="match status" value="1"/>
</dbReference>
<proteinExistence type="predicted"/>
<protein>
    <submittedName>
        <fullName evidence="3">Testis-expressed sequence 9 protein</fullName>
    </submittedName>
</protein>
<evidence type="ECO:0000256" key="1">
    <source>
        <dbReference type="SAM" id="Coils"/>
    </source>
</evidence>
<accession>A0A0X3NXN0</accession>
<keyword evidence="1" id="KW-0175">Coiled coil</keyword>
<dbReference type="PANTHER" id="PTHR23313">
    <property type="entry name" value="TSEC1-RELATED"/>
    <property type="match status" value="1"/>
</dbReference>
<feature type="region of interest" description="Disordered" evidence="2">
    <location>
        <begin position="51"/>
        <end position="79"/>
    </location>
</feature>
<dbReference type="Gene3D" id="1.20.5.340">
    <property type="match status" value="1"/>
</dbReference>
<gene>
    <name evidence="3" type="primary">TEX9</name>
    <name evidence="3" type="ORF">TR166997</name>
</gene>
<sequence length="303" mass="34353">MNPVVAPSLDREKEYRSLNEELKQKSDRLIKEANEIINSAKLNIEVPISAKPSQHPLDLPQQATNLRDSVDSGGGGDNAAVAASTEVEEEEAVLGPVRKLGTQAKTRYLVAKARVLEEDNEKLRVDLKNANDEISRLTARLQEIETDRAKLQRLAGNQGSQLDRLKTDLEEAHNRNDSLINEKTALERQVETLKRASDQQTSSQKTVGIRLNRALEEAEKQRGEAERARTAARDSMEASRRQIDQLTTDNRRLERQKQELIAGFKKQMRLIDVLRRQKMLAEASRALKITEEEFLKSLDWQSK</sequence>
<evidence type="ECO:0000313" key="3">
    <source>
        <dbReference type="EMBL" id="JAP42307.1"/>
    </source>
</evidence>
<feature type="region of interest" description="Disordered" evidence="2">
    <location>
        <begin position="218"/>
        <end position="247"/>
    </location>
</feature>
<dbReference type="EMBL" id="GEEE01020918">
    <property type="protein sequence ID" value="JAP42307.1"/>
    <property type="molecule type" value="Transcribed_RNA"/>
</dbReference>
<feature type="coiled-coil region" evidence="1">
    <location>
        <begin position="12"/>
        <end position="39"/>
    </location>
</feature>
<organism evidence="3">
    <name type="scientific">Schistocephalus solidus</name>
    <name type="common">Tapeworm</name>
    <dbReference type="NCBI Taxonomy" id="70667"/>
    <lineage>
        <taxon>Eukaryota</taxon>
        <taxon>Metazoa</taxon>
        <taxon>Spiralia</taxon>
        <taxon>Lophotrochozoa</taxon>
        <taxon>Platyhelminthes</taxon>
        <taxon>Cestoda</taxon>
        <taxon>Eucestoda</taxon>
        <taxon>Diphyllobothriidea</taxon>
        <taxon>Diphyllobothriidae</taxon>
        <taxon>Schistocephalus</taxon>
    </lineage>
</organism>
<dbReference type="PANTHER" id="PTHR23313:SF0">
    <property type="entry name" value="TESTIS-EXPRESSED PROTEIN 9"/>
    <property type="match status" value="1"/>
</dbReference>
<name>A0A0X3NXN0_SCHSO</name>